<dbReference type="Proteomes" id="UP001052739">
    <property type="component" value="Unassembled WGS sequence"/>
</dbReference>
<accession>A0ABQ3PNM9</accession>
<sequence>MHPKETQEPVYGVKGLVTDAWLLTRHYLALLVLRSIGYRGSYQDLSRTNRWVGETEPVPWA</sequence>
<evidence type="ECO:0008006" key="3">
    <source>
        <dbReference type="Google" id="ProtNLM"/>
    </source>
</evidence>
<organism evidence="1 2">
    <name type="scientific">Streptomyces hydrogenans</name>
    <dbReference type="NCBI Taxonomy" id="1873719"/>
    <lineage>
        <taxon>Bacteria</taxon>
        <taxon>Bacillati</taxon>
        <taxon>Actinomycetota</taxon>
        <taxon>Actinomycetes</taxon>
        <taxon>Kitasatosporales</taxon>
        <taxon>Streptomycetaceae</taxon>
        <taxon>Streptomyces</taxon>
    </lineage>
</organism>
<dbReference type="RefSeq" id="WP_190224803.1">
    <property type="nucleotide sequence ID" value="NZ_BNBS01000072.1"/>
</dbReference>
<comment type="caution">
    <text evidence="1">The sequence shown here is derived from an EMBL/GenBank/DDBJ whole genome shotgun (WGS) entry which is preliminary data.</text>
</comment>
<name>A0ABQ3PNM9_9ACTN</name>
<dbReference type="EMBL" id="BNDW01000102">
    <property type="protein sequence ID" value="GHI26597.1"/>
    <property type="molecule type" value="Genomic_DNA"/>
</dbReference>
<keyword evidence="2" id="KW-1185">Reference proteome</keyword>
<reference evidence="1" key="1">
    <citation type="submission" date="2024-05" db="EMBL/GenBank/DDBJ databases">
        <title>Whole genome shotgun sequence of Streptomyces hydrogenans NBRC 13475.</title>
        <authorList>
            <person name="Komaki H."/>
            <person name="Tamura T."/>
        </authorList>
    </citation>
    <scope>NUCLEOTIDE SEQUENCE</scope>
    <source>
        <strain evidence="1">NBRC 13475</strain>
    </source>
</reference>
<evidence type="ECO:0000313" key="1">
    <source>
        <dbReference type="EMBL" id="GHI26597.1"/>
    </source>
</evidence>
<protein>
    <recommendedName>
        <fullName evidence="3">Transposase</fullName>
    </recommendedName>
</protein>
<gene>
    <name evidence="1" type="ORF">Shyd_79680</name>
</gene>
<evidence type="ECO:0000313" key="2">
    <source>
        <dbReference type="Proteomes" id="UP001052739"/>
    </source>
</evidence>
<proteinExistence type="predicted"/>